<dbReference type="EnsemblPlants" id="KQL01851">
    <property type="protein sequence ID" value="KQL01851"/>
    <property type="gene ID" value="SETIT_015885mg"/>
</dbReference>
<evidence type="ECO:0000313" key="2">
    <source>
        <dbReference type="Proteomes" id="UP000004995"/>
    </source>
</evidence>
<protein>
    <submittedName>
        <fullName evidence="1">Uncharacterized protein</fullName>
    </submittedName>
</protein>
<dbReference type="Gramene" id="KQL01851">
    <property type="protein sequence ID" value="KQL01851"/>
    <property type="gene ID" value="SETIT_015885mg"/>
</dbReference>
<dbReference type="InParanoid" id="K3YNP3"/>
<keyword evidence="2" id="KW-1185">Reference proteome</keyword>
<evidence type="ECO:0000313" key="1">
    <source>
        <dbReference type="EnsemblPlants" id="KQL01851"/>
    </source>
</evidence>
<name>K3YNP3_SETIT</name>
<dbReference type="EMBL" id="AGNK02003865">
    <property type="status" value="NOT_ANNOTATED_CDS"/>
    <property type="molecule type" value="Genomic_DNA"/>
</dbReference>
<proteinExistence type="predicted"/>
<reference evidence="1" key="2">
    <citation type="submission" date="2018-08" db="UniProtKB">
        <authorList>
            <consortium name="EnsemblPlants"/>
        </authorList>
    </citation>
    <scope>IDENTIFICATION</scope>
    <source>
        <strain evidence="1">Yugu1</strain>
    </source>
</reference>
<sequence length="46" mass="4968">MATPLLGFGSRAELDVSMQHVGAASQKKPGPYIVFRYHAGSYVSEL</sequence>
<dbReference type="AlphaFoldDB" id="K3YNP3"/>
<dbReference type="HOGENOM" id="CLU_3192305_0_0_1"/>
<dbReference type="Proteomes" id="UP000004995">
    <property type="component" value="Unassembled WGS sequence"/>
</dbReference>
<organism evidence="1 2">
    <name type="scientific">Setaria italica</name>
    <name type="common">Foxtail millet</name>
    <name type="synonym">Panicum italicum</name>
    <dbReference type="NCBI Taxonomy" id="4555"/>
    <lineage>
        <taxon>Eukaryota</taxon>
        <taxon>Viridiplantae</taxon>
        <taxon>Streptophyta</taxon>
        <taxon>Embryophyta</taxon>
        <taxon>Tracheophyta</taxon>
        <taxon>Spermatophyta</taxon>
        <taxon>Magnoliopsida</taxon>
        <taxon>Liliopsida</taxon>
        <taxon>Poales</taxon>
        <taxon>Poaceae</taxon>
        <taxon>PACMAD clade</taxon>
        <taxon>Panicoideae</taxon>
        <taxon>Panicodae</taxon>
        <taxon>Paniceae</taxon>
        <taxon>Cenchrinae</taxon>
        <taxon>Setaria</taxon>
    </lineage>
</organism>
<accession>K3YNP3</accession>
<reference evidence="2" key="1">
    <citation type="journal article" date="2012" name="Nat. Biotechnol.">
        <title>Reference genome sequence of the model plant Setaria.</title>
        <authorList>
            <person name="Bennetzen J.L."/>
            <person name="Schmutz J."/>
            <person name="Wang H."/>
            <person name="Percifield R."/>
            <person name="Hawkins J."/>
            <person name="Pontaroli A.C."/>
            <person name="Estep M."/>
            <person name="Feng L."/>
            <person name="Vaughn J.N."/>
            <person name="Grimwood J."/>
            <person name="Jenkins J."/>
            <person name="Barry K."/>
            <person name="Lindquist E."/>
            <person name="Hellsten U."/>
            <person name="Deshpande S."/>
            <person name="Wang X."/>
            <person name="Wu X."/>
            <person name="Mitros T."/>
            <person name="Triplett J."/>
            <person name="Yang X."/>
            <person name="Ye C.Y."/>
            <person name="Mauro-Herrera M."/>
            <person name="Wang L."/>
            <person name="Li P."/>
            <person name="Sharma M."/>
            <person name="Sharma R."/>
            <person name="Ronald P.C."/>
            <person name="Panaud O."/>
            <person name="Kellogg E.A."/>
            <person name="Brutnell T.P."/>
            <person name="Doust A.N."/>
            <person name="Tuskan G.A."/>
            <person name="Rokhsar D."/>
            <person name="Devos K.M."/>
        </authorList>
    </citation>
    <scope>NUCLEOTIDE SEQUENCE [LARGE SCALE GENOMIC DNA]</scope>
    <source>
        <strain evidence="2">cv. Yugu1</strain>
    </source>
</reference>